<protein>
    <submittedName>
        <fullName evidence="6">Uncharacterized protein</fullName>
    </submittedName>
</protein>
<comment type="subcellular location">
    <subcellularLocation>
        <location evidence="1">Cytoplasm</location>
    </subcellularLocation>
</comment>
<feature type="compositionally biased region" description="Basic and acidic residues" evidence="5">
    <location>
        <begin position="301"/>
        <end position="330"/>
    </location>
</feature>
<accession>A0A2P5WXG7</accession>
<evidence type="ECO:0000256" key="4">
    <source>
        <dbReference type="ARBA" id="ARBA00022553"/>
    </source>
</evidence>
<reference evidence="6 7" key="1">
    <citation type="submission" date="2015-01" db="EMBL/GenBank/DDBJ databases">
        <title>Genome of allotetraploid Gossypium barbadense reveals genomic plasticity and fiber elongation in cotton evolution.</title>
        <authorList>
            <person name="Chen X."/>
            <person name="Liu X."/>
            <person name="Zhao B."/>
            <person name="Zheng H."/>
            <person name="Hu Y."/>
            <person name="Lu G."/>
            <person name="Yang C."/>
            <person name="Chen J."/>
            <person name="Shan C."/>
            <person name="Zhang L."/>
            <person name="Zhou Y."/>
            <person name="Wang L."/>
            <person name="Guo W."/>
            <person name="Bai Y."/>
            <person name="Ruan J."/>
            <person name="Shangguan X."/>
            <person name="Mao Y."/>
            <person name="Jiang J."/>
            <person name="Zhu Y."/>
            <person name="Lei J."/>
            <person name="Kang H."/>
            <person name="Chen S."/>
            <person name="He X."/>
            <person name="Wang R."/>
            <person name="Wang Y."/>
            <person name="Chen J."/>
            <person name="Wang L."/>
            <person name="Yu S."/>
            <person name="Wang B."/>
            <person name="Wei J."/>
            <person name="Song S."/>
            <person name="Lu X."/>
            <person name="Gao Z."/>
            <person name="Gu W."/>
            <person name="Deng X."/>
            <person name="Ma D."/>
            <person name="Wang S."/>
            <person name="Liang W."/>
            <person name="Fang L."/>
            <person name="Cai C."/>
            <person name="Zhu X."/>
            <person name="Zhou B."/>
            <person name="Zhang Y."/>
            <person name="Chen Z."/>
            <person name="Xu S."/>
            <person name="Zhu R."/>
            <person name="Wang S."/>
            <person name="Zhang T."/>
            <person name="Zhao G."/>
        </authorList>
    </citation>
    <scope>NUCLEOTIDE SEQUENCE [LARGE SCALE GENOMIC DNA]</scope>
    <source>
        <strain evidence="7">cv. Xinhai21</strain>
        <tissue evidence="6">Leaf</tissue>
    </source>
</reference>
<feature type="region of interest" description="Disordered" evidence="5">
    <location>
        <begin position="158"/>
        <end position="193"/>
    </location>
</feature>
<organism evidence="6 7">
    <name type="scientific">Gossypium barbadense</name>
    <name type="common">Sea Island cotton</name>
    <name type="synonym">Hibiscus barbadensis</name>
    <dbReference type="NCBI Taxonomy" id="3634"/>
    <lineage>
        <taxon>Eukaryota</taxon>
        <taxon>Viridiplantae</taxon>
        <taxon>Streptophyta</taxon>
        <taxon>Embryophyta</taxon>
        <taxon>Tracheophyta</taxon>
        <taxon>Spermatophyta</taxon>
        <taxon>Magnoliopsida</taxon>
        <taxon>eudicotyledons</taxon>
        <taxon>Gunneridae</taxon>
        <taxon>Pentapetalae</taxon>
        <taxon>rosids</taxon>
        <taxon>malvids</taxon>
        <taxon>Malvales</taxon>
        <taxon>Malvaceae</taxon>
        <taxon>Malvoideae</taxon>
        <taxon>Gossypium</taxon>
    </lineage>
</organism>
<keyword evidence="3" id="KW-0963">Cytoplasm</keyword>
<feature type="compositionally biased region" description="Acidic residues" evidence="5">
    <location>
        <begin position="97"/>
        <end position="107"/>
    </location>
</feature>
<evidence type="ECO:0000313" key="6">
    <source>
        <dbReference type="EMBL" id="PPR95721.1"/>
    </source>
</evidence>
<feature type="compositionally biased region" description="Polar residues" evidence="5">
    <location>
        <begin position="180"/>
        <end position="189"/>
    </location>
</feature>
<evidence type="ECO:0000256" key="2">
    <source>
        <dbReference type="ARBA" id="ARBA00008332"/>
    </source>
</evidence>
<dbReference type="Proteomes" id="UP000239757">
    <property type="component" value="Unassembled WGS sequence"/>
</dbReference>
<keyword evidence="4" id="KW-0597">Phosphoprotein</keyword>
<feature type="region of interest" description="Disordered" evidence="5">
    <location>
        <begin position="82"/>
        <end position="138"/>
    </location>
</feature>
<dbReference type="Pfam" id="PF10248">
    <property type="entry name" value="Mlf1IP"/>
    <property type="match status" value="1"/>
</dbReference>
<evidence type="ECO:0000256" key="3">
    <source>
        <dbReference type="ARBA" id="ARBA00022490"/>
    </source>
</evidence>
<dbReference type="PANTHER" id="PTHR13105">
    <property type="entry name" value="MYELOID LEUKEMIA FACTOR"/>
    <property type="match status" value="1"/>
</dbReference>
<sequence length="338" mass="37270">MQGGRGGRDPFFNFGGDPFGGFGDFGGFGGPRNLFSNFFGGRNPFDDPFFTRPFGSMFDSSFFGPGQSPFMDMHPTGFIEHQAPEPKRPRGPIIEELNSDDEKEEADTGMKGNPRKHGRSNAEPYVEVPDDEAGQSERRNRHLHSTVTYGGADGAYYTSSKTRRTGSDGITFEESKEADTTTGQASHQVSRGLHNKGHSVMRKLNSDGRVDTMQTLHNLNEDELPGFEKSWKGNAQKRLPGWSGSFIGHDKILLPRRVANAERALDNYCKYITGSSGQNGQAGRGGWALPSTESSQPKGRMMVDARDRSGPLHSEHTRMKGSADFKDKSSHSRGKRRD</sequence>
<proteinExistence type="inferred from homology"/>
<dbReference type="InterPro" id="IPR019376">
    <property type="entry name" value="Myeloid_leukemia_factor"/>
</dbReference>
<feature type="region of interest" description="Disordered" evidence="5">
    <location>
        <begin position="273"/>
        <end position="338"/>
    </location>
</feature>
<evidence type="ECO:0000256" key="5">
    <source>
        <dbReference type="SAM" id="MobiDB-lite"/>
    </source>
</evidence>
<dbReference type="AlphaFoldDB" id="A0A2P5WXG7"/>
<gene>
    <name evidence="6" type="ORF">GOBAR_AA24957</name>
</gene>
<dbReference type="EMBL" id="KZ666201">
    <property type="protein sequence ID" value="PPR95721.1"/>
    <property type="molecule type" value="Genomic_DNA"/>
</dbReference>
<dbReference type="GO" id="GO:0005737">
    <property type="term" value="C:cytoplasm"/>
    <property type="evidence" value="ECO:0007669"/>
    <property type="project" value="UniProtKB-SubCell"/>
</dbReference>
<evidence type="ECO:0000313" key="7">
    <source>
        <dbReference type="Proteomes" id="UP000239757"/>
    </source>
</evidence>
<name>A0A2P5WXG7_GOSBA</name>
<dbReference type="OrthoDB" id="8707547at2759"/>
<evidence type="ECO:0000256" key="1">
    <source>
        <dbReference type="ARBA" id="ARBA00004496"/>
    </source>
</evidence>
<comment type="similarity">
    <text evidence="2">Belongs to the MLF family.</text>
</comment>